<proteinExistence type="predicted"/>
<dbReference type="EMBL" id="KV878206">
    <property type="protein sequence ID" value="OJI81515.1"/>
    <property type="molecule type" value="Genomic_DNA"/>
</dbReference>
<keyword evidence="3" id="KW-1185">Reference proteome</keyword>
<feature type="compositionally biased region" description="Low complexity" evidence="1">
    <location>
        <begin position="26"/>
        <end position="54"/>
    </location>
</feature>
<dbReference type="VEuPathDB" id="FungiDB:ASPTUDRAFT_193400"/>
<feature type="region of interest" description="Disordered" evidence="1">
    <location>
        <begin position="26"/>
        <end position="94"/>
    </location>
</feature>
<evidence type="ECO:0000256" key="1">
    <source>
        <dbReference type="SAM" id="MobiDB-lite"/>
    </source>
</evidence>
<dbReference type="Proteomes" id="UP000184304">
    <property type="component" value="Unassembled WGS sequence"/>
</dbReference>
<gene>
    <name evidence="2" type="ORF">ASPTUDRAFT_193400</name>
</gene>
<accession>A0A1L9MX46</accession>
<reference evidence="3" key="1">
    <citation type="journal article" date="2017" name="Genome Biol.">
        <title>Comparative genomics reveals high biological diversity and specific adaptations in the industrially and medically important fungal genus Aspergillus.</title>
        <authorList>
            <person name="de Vries R.P."/>
            <person name="Riley R."/>
            <person name="Wiebenga A."/>
            <person name="Aguilar-Osorio G."/>
            <person name="Amillis S."/>
            <person name="Uchima C.A."/>
            <person name="Anderluh G."/>
            <person name="Asadollahi M."/>
            <person name="Askin M."/>
            <person name="Barry K."/>
            <person name="Battaglia E."/>
            <person name="Bayram O."/>
            <person name="Benocci T."/>
            <person name="Braus-Stromeyer S.A."/>
            <person name="Caldana C."/>
            <person name="Canovas D."/>
            <person name="Cerqueira G.C."/>
            <person name="Chen F."/>
            <person name="Chen W."/>
            <person name="Choi C."/>
            <person name="Clum A."/>
            <person name="Dos Santos R.A."/>
            <person name="Damasio A.R."/>
            <person name="Diallinas G."/>
            <person name="Emri T."/>
            <person name="Fekete E."/>
            <person name="Flipphi M."/>
            <person name="Freyberg S."/>
            <person name="Gallo A."/>
            <person name="Gournas C."/>
            <person name="Habgood R."/>
            <person name="Hainaut M."/>
            <person name="Harispe M.L."/>
            <person name="Henrissat B."/>
            <person name="Hilden K.S."/>
            <person name="Hope R."/>
            <person name="Hossain A."/>
            <person name="Karabika E."/>
            <person name="Karaffa L."/>
            <person name="Karanyi Z."/>
            <person name="Krasevec N."/>
            <person name="Kuo A."/>
            <person name="Kusch H."/>
            <person name="LaButti K."/>
            <person name="Lagendijk E.L."/>
            <person name="Lapidus A."/>
            <person name="Levasseur A."/>
            <person name="Lindquist E."/>
            <person name="Lipzen A."/>
            <person name="Logrieco A.F."/>
            <person name="MacCabe A."/>
            <person name="Maekelae M.R."/>
            <person name="Malavazi I."/>
            <person name="Melin P."/>
            <person name="Meyer V."/>
            <person name="Mielnichuk N."/>
            <person name="Miskei M."/>
            <person name="Molnar A.P."/>
            <person name="Mule G."/>
            <person name="Ngan C.Y."/>
            <person name="Orejas M."/>
            <person name="Orosz E."/>
            <person name="Ouedraogo J.P."/>
            <person name="Overkamp K.M."/>
            <person name="Park H.-S."/>
            <person name="Perrone G."/>
            <person name="Piumi F."/>
            <person name="Punt P.J."/>
            <person name="Ram A.F."/>
            <person name="Ramon A."/>
            <person name="Rauscher S."/>
            <person name="Record E."/>
            <person name="Riano-Pachon D.M."/>
            <person name="Robert V."/>
            <person name="Roehrig J."/>
            <person name="Ruller R."/>
            <person name="Salamov A."/>
            <person name="Salih N.S."/>
            <person name="Samson R.A."/>
            <person name="Sandor E."/>
            <person name="Sanguinetti M."/>
            <person name="Schuetze T."/>
            <person name="Sepcic K."/>
            <person name="Shelest E."/>
            <person name="Sherlock G."/>
            <person name="Sophianopoulou V."/>
            <person name="Squina F.M."/>
            <person name="Sun H."/>
            <person name="Susca A."/>
            <person name="Todd R.B."/>
            <person name="Tsang A."/>
            <person name="Unkles S.E."/>
            <person name="van de Wiele N."/>
            <person name="van Rossen-Uffink D."/>
            <person name="Oliveira J.V."/>
            <person name="Vesth T.C."/>
            <person name="Visser J."/>
            <person name="Yu J.-H."/>
            <person name="Zhou M."/>
            <person name="Andersen M.R."/>
            <person name="Archer D.B."/>
            <person name="Baker S.E."/>
            <person name="Benoit I."/>
            <person name="Brakhage A.A."/>
            <person name="Braus G.H."/>
            <person name="Fischer R."/>
            <person name="Frisvad J.C."/>
            <person name="Goldman G.H."/>
            <person name="Houbraken J."/>
            <person name="Oakley B."/>
            <person name="Pocsi I."/>
            <person name="Scazzocchio C."/>
            <person name="Seiboth B."/>
            <person name="vanKuyk P.A."/>
            <person name="Wortman J."/>
            <person name="Dyer P.S."/>
            <person name="Grigoriev I.V."/>
        </authorList>
    </citation>
    <scope>NUCLEOTIDE SEQUENCE [LARGE SCALE GENOMIC DNA]</scope>
    <source>
        <strain evidence="3">CBS 134.48</strain>
    </source>
</reference>
<feature type="compositionally biased region" description="Low complexity" evidence="1">
    <location>
        <begin position="66"/>
        <end position="75"/>
    </location>
</feature>
<name>A0A1L9MX46_ASPTC</name>
<evidence type="ECO:0000313" key="2">
    <source>
        <dbReference type="EMBL" id="OJI81515.1"/>
    </source>
</evidence>
<evidence type="ECO:0000313" key="3">
    <source>
        <dbReference type="Proteomes" id="UP000184304"/>
    </source>
</evidence>
<sequence>MKPQANVLITNIRQVHIYIYTKSSWSKAATATRTAAGTTGNTTAKTATTTSAAETKPESESELDDSSLSSLCSLSTDGQGEKEGAAWEHEPLTDRKKLILERQSHIFDLKAMRSSKSTLH</sequence>
<feature type="compositionally biased region" description="Basic and acidic residues" evidence="1">
    <location>
        <begin position="79"/>
        <end position="94"/>
    </location>
</feature>
<protein>
    <submittedName>
        <fullName evidence="2">Uncharacterized protein</fullName>
    </submittedName>
</protein>
<organism evidence="2 3">
    <name type="scientific">Aspergillus tubingensis (strain CBS 134.48)</name>
    <dbReference type="NCBI Taxonomy" id="767770"/>
    <lineage>
        <taxon>Eukaryota</taxon>
        <taxon>Fungi</taxon>
        <taxon>Dikarya</taxon>
        <taxon>Ascomycota</taxon>
        <taxon>Pezizomycotina</taxon>
        <taxon>Eurotiomycetes</taxon>
        <taxon>Eurotiomycetidae</taxon>
        <taxon>Eurotiales</taxon>
        <taxon>Aspergillaceae</taxon>
        <taxon>Aspergillus</taxon>
        <taxon>Aspergillus subgen. Circumdati</taxon>
    </lineage>
</organism>
<dbReference type="AlphaFoldDB" id="A0A1L9MX46"/>